<dbReference type="HOGENOM" id="CLU_130257_5_1_6"/>
<protein>
    <submittedName>
        <fullName evidence="2">DNA polymerase</fullName>
    </submittedName>
</protein>
<dbReference type="SUPFAM" id="SSF81301">
    <property type="entry name" value="Nucleotidyltransferase"/>
    <property type="match status" value="1"/>
</dbReference>
<name>W8L802_9GAMM</name>
<dbReference type="AlphaFoldDB" id="W8L802"/>
<evidence type="ECO:0000259" key="1">
    <source>
        <dbReference type="Pfam" id="PF18765"/>
    </source>
</evidence>
<evidence type="ECO:0000313" key="2">
    <source>
        <dbReference type="EMBL" id="AHK79970.1"/>
    </source>
</evidence>
<dbReference type="EMBL" id="CP007268">
    <property type="protein sequence ID" value="AHK79970.1"/>
    <property type="molecule type" value="Genomic_DNA"/>
</dbReference>
<dbReference type="PATRIC" id="fig|1354791.3.peg.3156"/>
<dbReference type="InterPro" id="IPR041633">
    <property type="entry name" value="Polbeta"/>
</dbReference>
<feature type="domain" description="Polymerase beta nucleotidyltransferase" evidence="1">
    <location>
        <begin position="15"/>
        <end position="103"/>
    </location>
</feature>
<sequence length="115" mass="13080">MSAGRFGLTENDVIKLCSVFERYPQVREVIIYGSRAKGTHRPGSDVDLTILGCVDWQVFNQLELDLDDLLLPYKIDLSLYEQIDDADLKSHIERVGQTLFCAAQRSNYSPELARD</sequence>
<dbReference type="Proteomes" id="UP000019442">
    <property type="component" value="Chromosome"/>
</dbReference>
<evidence type="ECO:0000313" key="3">
    <source>
        <dbReference type="Proteomes" id="UP000019442"/>
    </source>
</evidence>
<keyword evidence="3" id="KW-1185">Reference proteome</keyword>
<dbReference type="Gene3D" id="3.30.460.10">
    <property type="entry name" value="Beta Polymerase, domain 2"/>
    <property type="match status" value="1"/>
</dbReference>
<accession>W8L802</accession>
<reference evidence="2 3" key="1">
    <citation type="journal article" date="2014" name="J Genomics">
        <title>Draft Genome Sequence of the Extremely Halophilic Phototrophic Purple Sulfur Bacterium Halorhodospira halochloris.</title>
        <authorList>
            <person name="Singh K.S."/>
            <person name="Kirksey J."/>
            <person name="Hoff W.D."/>
            <person name="Deole R."/>
        </authorList>
    </citation>
    <scope>NUCLEOTIDE SEQUENCE [LARGE SCALE GENOMIC DNA]</scope>
    <source>
        <strain evidence="2 3">A</strain>
    </source>
</reference>
<gene>
    <name evidence="2" type="ORF">M911_13340</name>
</gene>
<proteinExistence type="predicted"/>
<dbReference type="OrthoDB" id="9803106at2"/>
<dbReference type="Pfam" id="PF18765">
    <property type="entry name" value="Polbeta"/>
    <property type="match status" value="1"/>
</dbReference>
<dbReference type="KEGG" id="hhc:M911_13340"/>
<dbReference type="InterPro" id="IPR043519">
    <property type="entry name" value="NT_sf"/>
</dbReference>
<organism evidence="2 3">
    <name type="scientific">Ectothiorhodospira haloalkaliphila</name>
    <dbReference type="NCBI Taxonomy" id="421628"/>
    <lineage>
        <taxon>Bacteria</taxon>
        <taxon>Pseudomonadati</taxon>
        <taxon>Pseudomonadota</taxon>
        <taxon>Gammaproteobacteria</taxon>
        <taxon>Chromatiales</taxon>
        <taxon>Ectothiorhodospiraceae</taxon>
        <taxon>Ectothiorhodospira</taxon>
    </lineage>
</organism>
<reference evidence="3" key="2">
    <citation type="submission" date="2014-02" db="EMBL/GenBank/DDBJ databases">
        <title>Draft Genome Sequence of extremely halophilic bacteria Halorhodospira halochloris.</title>
        <authorList>
            <person name="Singh K.S."/>
        </authorList>
    </citation>
    <scope>NUCLEOTIDE SEQUENCE [LARGE SCALE GENOMIC DNA]</scope>
    <source>
        <strain evidence="3">A</strain>
    </source>
</reference>
<dbReference type="CDD" id="cd05403">
    <property type="entry name" value="NT_KNTase_like"/>
    <property type="match status" value="1"/>
</dbReference>